<name>A0A1J5S1J7_9ZZZZ</name>
<keyword evidence="1" id="KW-0472">Membrane</keyword>
<keyword evidence="1" id="KW-0812">Transmembrane</keyword>
<feature type="transmembrane region" description="Helical" evidence="1">
    <location>
        <begin position="5"/>
        <end position="24"/>
    </location>
</feature>
<evidence type="ECO:0000256" key="1">
    <source>
        <dbReference type="SAM" id="Phobius"/>
    </source>
</evidence>
<accession>A0A1J5S1J7</accession>
<reference evidence="2" key="1">
    <citation type="submission" date="2016-10" db="EMBL/GenBank/DDBJ databases">
        <title>Sequence of Gallionella enrichment culture.</title>
        <authorList>
            <person name="Poehlein A."/>
            <person name="Muehling M."/>
            <person name="Daniel R."/>
        </authorList>
    </citation>
    <scope>NUCLEOTIDE SEQUENCE</scope>
</reference>
<sequence>MTAVLYRYLMIIMACISLLIGLQAPNFVDQYQKRVDAHLREVSINLQPYQEIANKYFNGDLNKLIELHRNSEVKPFQEEGLAIAKMVARKLRFEADMAALQTSLPLKALHVLLHGDKEMLDEAMGQYSYAVPLNQDALVFGACAALAVLLLVELLLALARLAFRKLSRSASPTPTQ</sequence>
<comment type="caution">
    <text evidence="2">The sequence shown here is derived from an EMBL/GenBank/DDBJ whole genome shotgun (WGS) entry which is preliminary data.</text>
</comment>
<keyword evidence="1" id="KW-1133">Transmembrane helix</keyword>
<feature type="transmembrane region" description="Helical" evidence="1">
    <location>
        <begin position="137"/>
        <end position="159"/>
    </location>
</feature>
<evidence type="ECO:0008006" key="3">
    <source>
        <dbReference type="Google" id="ProtNLM"/>
    </source>
</evidence>
<dbReference type="AlphaFoldDB" id="A0A1J5S1J7"/>
<protein>
    <recommendedName>
        <fullName evidence="3">DUF2937 family protein</fullName>
    </recommendedName>
</protein>
<evidence type="ECO:0000313" key="2">
    <source>
        <dbReference type="EMBL" id="OIR02273.1"/>
    </source>
</evidence>
<organism evidence="2">
    <name type="scientific">mine drainage metagenome</name>
    <dbReference type="NCBI Taxonomy" id="410659"/>
    <lineage>
        <taxon>unclassified sequences</taxon>
        <taxon>metagenomes</taxon>
        <taxon>ecological metagenomes</taxon>
    </lineage>
</organism>
<dbReference type="InterPro" id="IPR022584">
    <property type="entry name" value="DUF2937"/>
</dbReference>
<proteinExistence type="predicted"/>
<dbReference type="EMBL" id="MLJW01000076">
    <property type="protein sequence ID" value="OIR02273.1"/>
    <property type="molecule type" value="Genomic_DNA"/>
</dbReference>
<dbReference type="Pfam" id="PF11157">
    <property type="entry name" value="DUF2937"/>
    <property type="match status" value="1"/>
</dbReference>
<gene>
    <name evidence="2" type="ORF">GALL_156450</name>
</gene>